<evidence type="ECO:0000313" key="2">
    <source>
        <dbReference type="EMBL" id="MSS58870.1"/>
    </source>
</evidence>
<dbReference type="Proteomes" id="UP000461880">
    <property type="component" value="Unassembled WGS sequence"/>
</dbReference>
<keyword evidence="1" id="KW-0812">Transmembrane</keyword>
<evidence type="ECO:0000256" key="1">
    <source>
        <dbReference type="SAM" id="Phobius"/>
    </source>
</evidence>
<comment type="caution">
    <text evidence="2">The sequence shown here is derived from an EMBL/GenBank/DDBJ whole genome shotgun (WGS) entry which is preliminary data.</text>
</comment>
<keyword evidence="3" id="KW-1185">Reference proteome</keyword>
<proteinExistence type="predicted"/>
<gene>
    <name evidence="2" type="ORF">FYJ51_08105</name>
</gene>
<accession>A0A7X2NSS4</accession>
<dbReference type="EMBL" id="VUMN01000018">
    <property type="protein sequence ID" value="MSS58870.1"/>
    <property type="molecule type" value="Genomic_DNA"/>
</dbReference>
<organism evidence="2 3">
    <name type="scientific">Stecheria intestinalis</name>
    <dbReference type="NCBI Taxonomy" id="2606630"/>
    <lineage>
        <taxon>Bacteria</taxon>
        <taxon>Bacillati</taxon>
        <taxon>Bacillota</taxon>
        <taxon>Erysipelotrichia</taxon>
        <taxon>Erysipelotrichales</taxon>
        <taxon>Erysipelotrichaceae</taxon>
        <taxon>Stecheria</taxon>
    </lineage>
</organism>
<dbReference type="AlphaFoldDB" id="A0A7X2NSS4"/>
<evidence type="ECO:0000313" key="3">
    <source>
        <dbReference type="Proteomes" id="UP000461880"/>
    </source>
</evidence>
<name>A0A7X2NSS4_9FIRM</name>
<feature type="transmembrane region" description="Helical" evidence="1">
    <location>
        <begin position="99"/>
        <end position="122"/>
    </location>
</feature>
<dbReference type="RefSeq" id="WP_154504865.1">
    <property type="nucleotide sequence ID" value="NZ_VUMN01000018.1"/>
</dbReference>
<keyword evidence="1" id="KW-0472">Membrane</keyword>
<keyword evidence="1" id="KW-1133">Transmembrane helix</keyword>
<reference evidence="2 3" key="1">
    <citation type="submission" date="2019-08" db="EMBL/GenBank/DDBJ databases">
        <title>In-depth cultivation of the pig gut microbiome towards novel bacterial diversity and tailored functional studies.</title>
        <authorList>
            <person name="Wylensek D."/>
            <person name="Hitch T.C.A."/>
            <person name="Clavel T."/>
        </authorList>
    </citation>
    <scope>NUCLEOTIDE SEQUENCE [LARGE SCALE GENOMIC DNA]</scope>
    <source>
        <strain evidence="2 3">Oil+RF-744-GAM-WT-6</strain>
    </source>
</reference>
<protein>
    <submittedName>
        <fullName evidence="2">Uncharacterized protein</fullName>
    </submittedName>
</protein>
<feature type="transmembrane region" description="Helical" evidence="1">
    <location>
        <begin position="49"/>
        <end position="66"/>
    </location>
</feature>
<sequence>MGMAAAAIAVLIYGLYAEKRNRILSGILLVLDCIGWFYFFHPPINVHSFRFWLFAWLMIFTGLTLFRKEPLISAKGSGKRRGNNQGEGLSEPRYSDLKYFFIALAGFAICWALIDLFCSPLFRSHAYAERISVDSVSFSEIPSFNFSETAVIDRESAQLVGDKVMGEMTDLVSQFNVSSEYSQISYEGGTYRVTPLAYSGLIKYFRNAAEGVPGYILVNTTTGNARLQRLSQKMKYVPSAYFNDNLYRRLRFAYPTVLFGSPTFEVDDDGNPYYVCTTYTFTGFTAMKKVTGVILYDPTDGSSERYDLSEVPSWVDRVFPESLINEELNDYGKYQKGFWNSLFGQEGVIQTSEGYNYISKDGDIWLYTGMTSAASDESNLGFMLVDLRTHEAQYTAVSCATETAVMASAEGEVLNYGYVSTFPTLINAGGKPVYLLSLKDSAGLIKMYAMVDAQDYQQVYTAKAEKEPASAIAQLLKQVGGSSADTLKTISFVIRDLNQVELNGNTVVFLSDGSAIYRLDLSEDNAAKAAFLKTGDSISCTYSEEESGVRNIVDLD</sequence>